<dbReference type="RefSeq" id="WP_166659466.1">
    <property type="nucleotide sequence ID" value="NZ_SNXZ01000008.1"/>
</dbReference>
<dbReference type="InterPro" id="IPR034660">
    <property type="entry name" value="DinB/YfiT-like"/>
</dbReference>
<dbReference type="SUPFAM" id="SSF109854">
    <property type="entry name" value="DinB/YfiT-like putative metalloenzymes"/>
    <property type="match status" value="1"/>
</dbReference>
<comment type="caution">
    <text evidence="2">The sequence shown here is derived from an EMBL/GenBank/DDBJ whole genome shotgun (WGS) entry which is preliminary data.</text>
</comment>
<evidence type="ECO:0000313" key="2">
    <source>
        <dbReference type="EMBL" id="TDP92223.1"/>
    </source>
</evidence>
<gene>
    <name evidence="2" type="ORF">EV186_108436</name>
</gene>
<evidence type="ECO:0000313" key="3">
    <source>
        <dbReference type="Proteomes" id="UP000295444"/>
    </source>
</evidence>
<keyword evidence="3" id="KW-1185">Reference proteome</keyword>
<accession>A0A4R6RZ35</accession>
<organism evidence="2 3">
    <name type="scientific">Labedaea rhizosphaerae</name>
    <dbReference type="NCBI Taxonomy" id="598644"/>
    <lineage>
        <taxon>Bacteria</taxon>
        <taxon>Bacillati</taxon>
        <taxon>Actinomycetota</taxon>
        <taxon>Actinomycetes</taxon>
        <taxon>Pseudonocardiales</taxon>
        <taxon>Pseudonocardiaceae</taxon>
        <taxon>Labedaea</taxon>
    </lineage>
</organism>
<name>A0A4R6RZ35_LABRH</name>
<dbReference type="GO" id="GO:0046872">
    <property type="term" value="F:metal ion binding"/>
    <property type="evidence" value="ECO:0007669"/>
    <property type="project" value="InterPro"/>
</dbReference>
<dbReference type="Gene3D" id="1.20.120.450">
    <property type="entry name" value="dinb family like domain"/>
    <property type="match status" value="1"/>
</dbReference>
<reference evidence="2 3" key="1">
    <citation type="submission" date="2019-03" db="EMBL/GenBank/DDBJ databases">
        <title>Genomic Encyclopedia of Type Strains, Phase IV (KMG-IV): sequencing the most valuable type-strain genomes for metagenomic binning, comparative biology and taxonomic classification.</title>
        <authorList>
            <person name="Goeker M."/>
        </authorList>
    </citation>
    <scope>NUCLEOTIDE SEQUENCE [LARGE SCALE GENOMIC DNA]</scope>
    <source>
        <strain evidence="2 3">DSM 45361</strain>
    </source>
</reference>
<dbReference type="Proteomes" id="UP000295444">
    <property type="component" value="Unassembled WGS sequence"/>
</dbReference>
<protein>
    <submittedName>
        <fullName evidence="2">Uncharacterized protein (TIGR03086 family)</fullName>
    </submittedName>
</protein>
<dbReference type="Pfam" id="PF11716">
    <property type="entry name" value="MDMPI_N"/>
    <property type="match status" value="1"/>
</dbReference>
<dbReference type="NCBIfam" id="TIGR03086">
    <property type="entry name" value="TIGR03086 family metal-binding protein"/>
    <property type="match status" value="1"/>
</dbReference>
<dbReference type="InterPro" id="IPR024344">
    <property type="entry name" value="MDMPI_metal-binding"/>
</dbReference>
<feature type="domain" description="Mycothiol-dependent maleylpyruvate isomerase metal-binding" evidence="1">
    <location>
        <begin position="17"/>
        <end position="137"/>
    </location>
</feature>
<evidence type="ECO:0000259" key="1">
    <source>
        <dbReference type="Pfam" id="PF11716"/>
    </source>
</evidence>
<dbReference type="EMBL" id="SNXZ01000008">
    <property type="protein sequence ID" value="TDP92223.1"/>
    <property type="molecule type" value="Genomic_DNA"/>
</dbReference>
<dbReference type="InterPro" id="IPR017520">
    <property type="entry name" value="CHP03086"/>
</dbReference>
<dbReference type="InterPro" id="IPR017517">
    <property type="entry name" value="Maleyloyr_isom"/>
</dbReference>
<sequence length="201" mass="22038">MTHTDPAFDGIVDRYTRAGASFEQLLRQVRPDQWDDPTPCTEWNVRLLVNHMAQGNRNYIPLLEGADGAEFMGRRGVDALGDDPLGAFTASVSACAAAYGRPGVLDRILDYPLGRIPAAQALAVRTTDSVIHTWDLARAIGADETLDPEQLQWIDDHLDAIYAGLSEVPTAPDSTHKFFGPATTVEGPRQERILRLMGRTP</sequence>
<dbReference type="AlphaFoldDB" id="A0A4R6RZ35"/>
<proteinExistence type="predicted"/>
<dbReference type="NCBIfam" id="TIGR03083">
    <property type="entry name" value="maleylpyruvate isomerase family mycothiol-dependent enzyme"/>
    <property type="match status" value="1"/>
</dbReference>